<name>A0A2V4AYY8_9PSEU</name>
<evidence type="ECO:0000313" key="3">
    <source>
        <dbReference type="Proteomes" id="UP000249915"/>
    </source>
</evidence>
<dbReference type="InterPro" id="IPR036938">
    <property type="entry name" value="PAP2/HPO_sf"/>
</dbReference>
<sequence length="212" mass="22148">MRAVRTPVAAGVALLAAFVVLGVLVRGEPYGPDALIGQALHDEWRGPAGFLAGVVSAVLGPVLPIVAAVVLVVAVLRLRHRGRADAARVVTRVLVLLLACRATSWVAKPLFARERPRVYPDFAYPSGHVVSVACTGFAIVVLCLWLAPRLVSRAVRIAVLATLLCAASRIVLDVHWLTDTIGAVLAVCGVGLLSGVALRLLPPARRGVASSA</sequence>
<dbReference type="EMBL" id="MASW01000002">
    <property type="protein sequence ID" value="PXY27231.1"/>
    <property type="molecule type" value="Genomic_DNA"/>
</dbReference>
<dbReference type="AlphaFoldDB" id="A0A2V4AYY8"/>
<evidence type="ECO:0000259" key="1">
    <source>
        <dbReference type="Pfam" id="PF01569"/>
    </source>
</evidence>
<comment type="caution">
    <text evidence="2">The sequence shown here is derived from an EMBL/GenBank/DDBJ whole genome shotgun (WGS) entry which is preliminary data.</text>
</comment>
<gene>
    <name evidence="2" type="ORF">BAY60_12260</name>
</gene>
<feature type="domain" description="Phosphatidic acid phosphatase type 2/haloperoxidase" evidence="1">
    <location>
        <begin position="108"/>
        <end position="189"/>
    </location>
</feature>
<proteinExistence type="predicted"/>
<dbReference type="Pfam" id="PF01569">
    <property type="entry name" value="PAP2"/>
    <property type="match status" value="1"/>
</dbReference>
<evidence type="ECO:0000313" key="2">
    <source>
        <dbReference type="EMBL" id="PXY27231.1"/>
    </source>
</evidence>
<dbReference type="Proteomes" id="UP000249915">
    <property type="component" value="Unassembled WGS sequence"/>
</dbReference>
<accession>A0A2V4AYY8</accession>
<dbReference type="Gene3D" id="1.20.144.10">
    <property type="entry name" value="Phosphatidic acid phosphatase type 2/haloperoxidase"/>
    <property type="match status" value="1"/>
</dbReference>
<organism evidence="2 3">
    <name type="scientific">Prauserella muralis</name>
    <dbReference type="NCBI Taxonomy" id="588067"/>
    <lineage>
        <taxon>Bacteria</taxon>
        <taxon>Bacillati</taxon>
        <taxon>Actinomycetota</taxon>
        <taxon>Actinomycetes</taxon>
        <taxon>Pseudonocardiales</taxon>
        <taxon>Pseudonocardiaceae</taxon>
        <taxon>Prauserella</taxon>
    </lineage>
</organism>
<dbReference type="InterPro" id="IPR000326">
    <property type="entry name" value="PAP2/HPO"/>
</dbReference>
<reference evidence="2 3" key="1">
    <citation type="submission" date="2016-07" db="EMBL/GenBank/DDBJ databases">
        <title>Draft genome sequence of Prauserella muralis DSM 45305, isolated from a mould-covered wall in an indoor environment.</title>
        <authorList>
            <person name="Ruckert C."/>
            <person name="Albersmeier A."/>
            <person name="Jiang C.-L."/>
            <person name="Jiang Y."/>
            <person name="Kalinowski J."/>
            <person name="Schneider O."/>
            <person name="Winkler A."/>
            <person name="Zotchev S.B."/>
        </authorList>
    </citation>
    <scope>NUCLEOTIDE SEQUENCE [LARGE SCALE GENOMIC DNA]</scope>
    <source>
        <strain evidence="2 3">DSM 45305</strain>
    </source>
</reference>
<dbReference type="SUPFAM" id="SSF48317">
    <property type="entry name" value="Acid phosphatase/Vanadium-dependent haloperoxidase"/>
    <property type="match status" value="1"/>
</dbReference>
<protein>
    <submittedName>
        <fullName evidence="2">Phosphatidic acid phosphatase</fullName>
    </submittedName>
</protein>
<dbReference type="OrthoDB" id="3699141at2"/>
<keyword evidence="3" id="KW-1185">Reference proteome</keyword>